<reference evidence="2" key="1">
    <citation type="journal article" date="2017" name="Nat. Ecol. Evol.">
        <title>Genome expansion and lineage-specific genetic innovations in the forest pathogenic fungi Armillaria.</title>
        <authorList>
            <person name="Sipos G."/>
            <person name="Prasanna A.N."/>
            <person name="Walter M.C."/>
            <person name="O'Connor E."/>
            <person name="Balint B."/>
            <person name="Krizsan K."/>
            <person name="Kiss B."/>
            <person name="Hess J."/>
            <person name="Varga T."/>
            <person name="Slot J."/>
            <person name="Riley R."/>
            <person name="Boka B."/>
            <person name="Rigling D."/>
            <person name="Barry K."/>
            <person name="Lee J."/>
            <person name="Mihaltcheva S."/>
            <person name="LaButti K."/>
            <person name="Lipzen A."/>
            <person name="Waldron R."/>
            <person name="Moloney N.M."/>
            <person name="Sperisen C."/>
            <person name="Kredics L."/>
            <person name="Vagvoelgyi C."/>
            <person name="Patrignani A."/>
            <person name="Fitzpatrick D."/>
            <person name="Nagy I."/>
            <person name="Doyle S."/>
            <person name="Anderson J.B."/>
            <person name="Grigoriev I.V."/>
            <person name="Gueldener U."/>
            <person name="Muensterkoetter M."/>
            <person name="Nagy L.G."/>
        </authorList>
    </citation>
    <scope>NUCLEOTIDE SEQUENCE [LARGE SCALE GENOMIC DNA]</scope>
    <source>
        <strain evidence="2">Ar21-2</strain>
    </source>
</reference>
<dbReference type="OMA" id="QEVAHQN"/>
<dbReference type="OrthoDB" id="5418601at2759"/>
<gene>
    <name evidence="1" type="ORF">ARMGADRAFT_1035862</name>
</gene>
<dbReference type="InParanoid" id="A0A2H3CWE2"/>
<accession>A0A2H3CWE2</accession>
<dbReference type="AlphaFoldDB" id="A0A2H3CWE2"/>
<evidence type="ECO:0000313" key="1">
    <source>
        <dbReference type="EMBL" id="PBK86140.1"/>
    </source>
</evidence>
<dbReference type="Proteomes" id="UP000217790">
    <property type="component" value="Unassembled WGS sequence"/>
</dbReference>
<keyword evidence="2" id="KW-1185">Reference proteome</keyword>
<sequence length="411" mass="47268">MYNMANGMVLISFDLYVHPTDSEKAAANHNRWDCHKVILKYGQDGKALLKYAKFPEVMIYACTEINQAEEEITVPSQRIYTGAKPVISATLANTPCTTFGLRGLLEQLNDTLRTSYTLEILTLSSLLEDCITNKYDFGTVYTSLHAAWHTEDWSLIPSDYANVKRWTERCNKLHCMEIILCSHKYTLSGYGIYIVIMSYQHGAQVENTRMQYPMLGLMRRTSWTCGHQWPISIPKDADLNLIQIEMLNIGLEYVWLDVLCLRQKGGLREDLCVEEWMLDVPTIGQVYRVVKVYCYLSGLVRMLAVTEDYLDSDRCWFNHVWTLQEVAHQNHEFCGVTPDGPLDTKPYKDGNHANESLMRFPQKLHCLKQAFHETFEVLEVMRCRESTNPVDKIMGIAFLLGPCTILAYHES</sequence>
<evidence type="ECO:0008006" key="3">
    <source>
        <dbReference type="Google" id="ProtNLM"/>
    </source>
</evidence>
<organism evidence="1 2">
    <name type="scientific">Armillaria gallica</name>
    <name type="common">Bulbous honey fungus</name>
    <name type="synonym">Armillaria bulbosa</name>
    <dbReference type="NCBI Taxonomy" id="47427"/>
    <lineage>
        <taxon>Eukaryota</taxon>
        <taxon>Fungi</taxon>
        <taxon>Dikarya</taxon>
        <taxon>Basidiomycota</taxon>
        <taxon>Agaricomycotina</taxon>
        <taxon>Agaricomycetes</taxon>
        <taxon>Agaricomycetidae</taxon>
        <taxon>Agaricales</taxon>
        <taxon>Marasmiineae</taxon>
        <taxon>Physalacriaceae</taxon>
        <taxon>Armillaria</taxon>
    </lineage>
</organism>
<dbReference type="STRING" id="47427.A0A2H3CWE2"/>
<name>A0A2H3CWE2_ARMGA</name>
<protein>
    <recommendedName>
        <fullName evidence="3">Heterokaryon incompatibility domain-containing protein</fullName>
    </recommendedName>
</protein>
<proteinExistence type="predicted"/>
<dbReference type="EMBL" id="KZ293686">
    <property type="protein sequence ID" value="PBK86140.1"/>
    <property type="molecule type" value="Genomic_DNA"/>
</dbReference>
<evidence type="ECO:0000313" key="2">
    <source>
        <dbReference type="Proteomes" id="UP000217790"/>
    </source>
</evidence>